<keyword evidence="3" id="KW-1185">Reference proteome</keyword>
<comment type="caution">
    <text evidence="2">The sequence shown here is derived from an EMBL/GenBank/DDBJ whole genome shotgun (WGS) entry which is preliminary data.</text>
</comment>
<dbReference type="Pfam" id="PF00350">
    <property type="entry name" value="Dynamin_N"/>
    <property type="match status" value="1"/>
</dbReference>
<dbReference type="RefSeq" id="WP_005286235.1">
    <property type="nucleotide sequence ID" value="NZ_CM000961.1"/>
</dbReference>
<dbReference type="InterPro" id="IPR022812">
    <property type="entry name" value="Dynamin"/>
</dbReference>
<protein>
    <recommendedName>
        <fullName evidence="1">Dynamin N-terminal domain-containing protein</fullName>
    </recommendedName>
</protein>
<dbReference type="EMBL" id="ACLJ02000001">
    <property type="protein sequence ID" value="EFK54830.1"/>
    <property type="molecule type" value="Genomic_DNA"/>
</dbReference>
<evidence type="ECO:0000313" key="3">
    <source>
        <dbReference type="Proteomes" id="UP000004208"/>
    </source>
</evidence>
<dbReference type="OrthoDB" id="4379468at2"/>
<organism evidence="2 3">
    <name type="scientific">Corynebacterium genitalium ATCC 33030</name>
    <dbReference type="NCBI Taxonomy" id="585529"/>
    <lineage>
        <taxon>Bacteria</taxon>
        <taxon>Bacillati</taxon>
        <taxon>Actinomycetota</taxon>
        <taxon>Actinomycetes</taxon>
        <taxon>Mycobacteriales</taxon>
        <taxon>Corynebacteriaceae</taxon>
        <taxon>Corynebacterium</taxon>
    </lineage>
</organism>
<evidence type="ECO:0000313" key="2">
    <source>
        <dbReference type="EMBL" id="EFK54830.1"/>
    </source>
</evidence>
<dbReference type="AlphaFoldDB" id="D7WAE9"/>
<accession>D7WAE9</accession>
<dbReference type="Gene3D" id="3.40.50.300">
    <property type="entry name" value="P-loop containing nucleotide triphosphate hydrolases"/>
    <property type="match status" value="1"/>
</dbReference>
<dbReference type="HOGENOM" id="CLU_626817_0_0_11"/>
<dbReference type="InterPro" id="IPR045063">
    <property type="entry name" value="Dynamin_N"/>
</dbReference>
<dbReference type="Proteomes" id="UP000004208">
    <property type="component" value="Unassembled WGS sequence"/>
</dbReference>
<dbReference type="PRINTS" id="PR00195">
    <property type="entry name" value="DYNAMIN"/>
</dbReference>
<gene>
    <name evidence="2" type="ORF">HMPREF0291_10088</name>
</gene>
<evidence type="ECO:0000259" key="1">
    <source>
        <dbReference type="Pfam" id="PF00350"/>
    </source>
</evidence>
<dbReference type="InterPro" id="IPR027417">
    <property type="entry name" value="P-loop_NTPase"/>
</dbReference>
<dbReference type="STRING" id="585529.HMPREF0291_10088"/>
<dbReference type="eggNOG" id="COG0699">
    <property type="taxonomic scope" value="Bacteria"/>
</dbReference>
<name>D7WAE9_9CORY</name>
<sequence>MSILELIANELHRLASLSPEMAHACGPLIARVQTPPRIVIVGRIKAGKSTLLNALVGAPVAETRALEATNVVTVFQNGMPDRAVAYLRSGEQVPIPIQRGRVSQLPVPAAEIAFIDRWLPSQAVSRYTLIDTPGTATLTAENEATTRAALIDGYEQTRSASVDADAAVFLFDSAPRRDEVEFIQQLGFTPLNTLGVLSRADSFGEGALGDEDPIMKAHEHAARLSQQLGGFVSRVMPVSALLAQTVATGVVSESLTREIAAVTSQSRLELVSALYSKGNKGSGGPRNIDASFSAHSLQAAPDPNRHAAHRIENVVDLIGEYGLFRGHEEAVKGGAAFNDWLIRASGIGAIREALERDLSWYAYLHRAGEILTDLEGLVYRHPAFTEPIRHTLHTLRNHPVAIPAKLLITLKSLLAAHASEEFIHEAARLAHAGPPPTRLDLPPNANPWTVLDRIRERRSQMQMLSFGLLDPSEEEAMVVFNQAYDQMERDTQALT</sequence>
<reference evidence="2" key="1">
    <citation type="submission" date="2010-06" db="EMBL/GenBank/DDBJ databases">
        <authorList>
            <person name="Muzny D."/>
            <person name="Qin X."/>
            <person name="Buhay C."/>
            <person name="Dugan-Rocha S."/>
            <person name="Ding Y."/>
            <person name="Chen G."/>
            <person name="Hawes A."/>
            <person name="Holder M."/>
            <person name="Jhangiani S."/>
            <person name="Johnson A."/>
            <person name="Khan Z."/>
            <person name="Li Z."/>
            <person name="Liu W."/>
            <person name="Liu X."/>
            <person name="Perez L."/>
            <person name="Shen H."/>
            <person name="Wang Q."/>
            <person name="Watt J."/>
            <person name="Xi L."/>
            <person name="Xin Y."/>
            <person name="Zhou J."/>
            <person name="Deng J."/>
            <person name="Jiang H."/>
            <person name="Liu Y."/>
            <person name="Qu J."/>
            <person name="Song X.-Z."/>
            <person name="Zhang L."/>
            <person name="Villasana D."/>
            <person name="Johnson A."/>
            <person name="Liu J."/>
            <person name="Liyanage D."/>
            <person name="Lorensuhewa L."/>
            <person name="Robinson T."/>
            <person name="Song A."/>
            <person name="Song B.-B."/>
            <person name="Dinh H."/>
            <person name="Thornton R."/>
            <person name="Coyle M."/>
            <person name="Francisco L."/>
            <person name="Jackson L."/>
            <person name="Javaid M."/>
            <person name="Korchina V."/>
            <person name="Kovar C."/>
            <person name="Mata R."/>
            <person name="Mathew T."/>
            <person name="Ngo R."/>
            <person name="Nguyen L."/>
            <person name="Nguyen N."/>
            <person name="Okwuonu G."/>
            <person name="Ongeri F."/>
            <person name="Pham C."/>
            <person name="Simmons D."/>
            <person name="Wilczek-Boney K."/>
            <person name="Hale W."/>
            <person name="Jakkamsetti A."/>
            <person name="Pham P."/>
            <person name="Ruth R."/>
            <person name="San Lucas F."/>
            <person name="Warren J."/>
            <person name="Zhang J."/>
            <person name="Zhao Z."/>
            <person name="Zhou C."/>
            <person name="Zhu D."/>
            <person name="Lee S."/>
            <person name="Bess C."/>
            <person name="Blankenburg K."/>
            <person name="Forbes L."/>
            <person name="Fu Q."/>
            <person name="Gubbala S."/>
            <person name="Hirani K."/>
            <person name="Jayaseelan J.C."/>
            <person name="Lara F."/>
            <person name="Munidasa M."/>
            <person name="Palculict T."/>
            <person name="Patil S."/>
            <person name="Pu L.-L."/>
            <person name="Saada N."/>
            <person name="Tang L."/>
            <person name="Weissenberger G."/>
            <person name="Zhu Y."/>
            <person name="Hemphill L."/>
            <person name="Shang Y."/>
            <person name="Youmans B."/>
            <person name="Ayvaz T."/>
            <person name="Ross M."/>
            <person name="Santibanez J."/>
            <person name="Aqrawi P."/>
            <person name="Gross S."/>
            <person name="Joshi V."/>
            <person name="Fowler G."/>
            <person name="Nazareth L."/>
            <person name="Reid J."/>
            <person name="Worley K."/>
            <person name="Petrosino J."/>
            <person name="Highlander S."/>
            <person name="Gibbs R."/>
        </authorList>
    </citation>
    <scope>NUCLEOTIDE SEQUENCE [LARGE SCALE GENOMIC DNA]</scope>
    <source>
        <strain evidence="2">ATCC 33030</strain>
    </source>
</reference>
<feature type="domain" description="Dynamin N-terminal" evidence="1">
    <location>
        <begin position="38"/>
        <end position="173"/>
    </location>
</feature>
<dbReference type="SUPFAM" id="SSF52540">
    <property type="entry name" value="P-loop containing nucleoside triphosphate hydrolases"/>
    <property type="match status" value="1"/>
</dbReference>
<proteinExistence type="predicted"/>